<feature type="non-terminal residue" evidence="2">
    <location>
        <position position="100"/>
    </location>
</feature>
<sequence>MGLRPDTEVNLTNNEIVVLSEENFRPMLNILSKGDGILHLDDISKCDPGTEISNASCMGNGVCCIVKIVSQNFASFQPSGSKGNVPNDNSSSSHLQGVDA</sequence>
<accession>A0A7R9A483</accession>
<dbReference type="EMBL" id="LR899824">
    <property type="protein sequence ID" value="CAD7242718.1"/>
    <property type="molecule type" value="Genomic_DNA"/>
</dbReference>
<protein>
    <submittedName>
        <fullName evidence="2">Uncharacterized protein</fullName>
    </submittedName>
</protein>
<dbReference type="Proteomes" id="UP000677054">
    <property type="component" value="Unassembled WGS sequence"/>
</dbReference>
<feature type="region of interest" description="Disordered" evidence="1">
    <location>
        <begin position="77"/>
        <end position="100"/>
    </location>
</feature>
<proteinExistence type="predicted"/>
<name>A0A7R9A483_9CRUS</name>
<organism evidence="2">
    <name type="scientific">Darwinula stevensoni</name>
    <dbReference type="NCBI Taxonomy" id="69355"/>
    <lineage>
        <taxon>Eukaryota</taxon>
        <taxon>Metazoa</taxon>
        <taxon>Ecdysozoa</taxon>
        <taxon>Arthropoda</taxon>
        <taxon>Crustacea</taxon>
        <taxon>Oligostraca</taxon>
        <taxon>Ostracoda</taxon>
        <taxon>Podocopa</taxon>
        <taxon>Podocopida</taxon>
        <taxon>Darwinulocopina</taxon>
        <taxon>Darwinuloidea</taxon>
        <taxon>Darwinulidae</taxon>
        <taxon>Darwinula</taxon>
    </lineage>
</organism>
<dbReference type="AlphaFoldDB" id="A0A7R9A483"/>
<evidence type="ECO:0000256" key="1">
    <source>
        <dbReference type="SAM" id="MobiDB-lite"/>
    </source>
</evidence>
<reference evidence="2" key="1">
    <citation type="submission" date="2020-11" db="EMBL/GenBank/DDBJ databases">
        <authorList>
            <person name="Tran Van P."/>
        </authorList>
    </citation>
    <scope>NUCLEOTIDE SEQUENCE</scope>
</reference>
<evidence type="ECO:0000313" key="3">
    <source>
        <dbReference type="Proteomes" id="UP000677054"/>
    </source>
</evidence>
<evidence type="ECO:0000313" key="2">
    <source>
        <dbReference type="EMBL" id="CAD7242718.1"/>
    </source>
</evidence>
<keyword evidence="3" id="KW-1185">Reference proteome</keyword>
<dbReference type="EMBL" id="CAJPEV010000307">
    <property type="protein sequence ID" value="CAG0883770.1"/>
    <property type="molecule type" value="Genomic_DNA"/>
</dbReference>
<gene>
    <name evidence="2" type="ORF">DSTB1V02_LOCUS2670</name>
</gene>